<dbReference type="InterPro" id="IPR036390">
    <property type="entry name" value="WH_DNA-bd_sf"/>
</dbReference>
<proteinExistence type="inferred from homology"/>
<gene>
    <name evidence="7" type="ORF">GCM10023147_06060</name>
</gene>
<dbReference type="PROSITE" id="PS50931">
    <property type="entry name" value="HTH_LYSR"/>
    <property type="match status" value="1"/>
</dbReference>
<evidence type="ECO:0000256" key="5">
    <source>
        <dbReference type="ARBA" id="ARBA00023163"/>
    </source>
</evidence>
<dbReference type="Proteomes" id="UP001500635">
    <property type="component" value="Unassembled WGS sequence"/>
</dbReference>
<comment type="caution">
    <text evidence="7">The sequence shown here is derived from an EMBL/GenBank/DDBJ whole genome shotgun (WGS) entry which is preliminary data.</text>
</comment>
<keyword evidence="4" id="KW-0010">Activator</keyword>
<dbReference type="PANTHER" id="PTHR30346">
    <property type="entry name" value="TRANSCRIPTIONAL DUAL REGULATOR HCAR-RELATED"/>
    <property type="match status" value="1"/>
</dbReference>
<evidence type="ECO:0000313" key="7">
    <source>
        <dbReference type="EMBL" id="GAA4384923.1"/>
    </source>
</evidence>
<evidence type="ECO:0000256" key="4">
    <source>
        <dbReference type="ARBA" id="ARBA00023159"/>
    </source>
</evidence>
<feature type="domain" description="HTH lysR-type" evidence="6">
    <location>
        <begin position="5"/>
        <end position="62"/>
    </location>
</feature>
<evidence type="ECO:0000259" key="6">
    <source>
        <dbReference type="PROSITE" id="PS50931"/>
    </source>
</evidence>
<keyword evidence="5" id="KW-0804">Transcription</keyword>
<dbReference type="EMBL" id="BAABFR010000005">
    <property type="protein sequence ID" value="GAA4384923.1"/>
    <property type="molecule type" value="Genomic_DNA"/>
</dbReference>
<dbReference type="PANTHER" id="PTHR30346:SF0">
    <property type="entry name" value="HCA OPERON TRANSCRIPTIONAL ACTIVATOR HCAR"/>
    <property type="match status" value="1"/>
</dbReference>
<evidence type="ECO:0000256" key="1">
    <source>
        <dbReference type="ARBA" id="ARBA00009437"/>
    </source>
</evidence>
<evidence type="ECO:0000256" key="3">
    <source>
        <dbReference type="ARBA" id="ARBA00023125"/>
    </source>
</evidence>
<dbReference type="PRINTS" id="PR00039">
    <property type="entry name" value="HTHLYSR"/>
</dbReference>
<dbReference type="Gene3D" id="1.10.10.10">
    <property type="entry name" value="Winged helix-like DNA-binding domain superfamily/Winged helix DNA-binding domain"/>
    <property type="match status" value="1"/>
</dbReference>
<name>A0ABP8J4M2_9ACTN</name>
<organism evidence="7 8">
    <name type="scientific">Tsukamurella soli</name>
    <dbReference type="NCBI Taxonomy" id="644556"/>
    <lineage>
        <taxon>Bacteria</taxon>
        <taxon>Bacillati</taxon>
        <taxon>Actinomycetota</taxon>
        <taxon>Actinomycetes</taxon>
        <taxon>Mycobacteriales</taxon>
        <taxon>Tsukamurellaceae</taxon>
        <taxon>Tsukamurella</taxon>
    </lineage>
</organism>
<sequence>MDPGIEIRHLRYFVAVAEELHFGRAAERLRMAQPPLSQQIRRLEQLAGADLFVRTSRTVALTAAGAALLPR</sequence>
<dbReference type="Pfam" id="PF00126">
    <property type="entry name" value="HTH_1"/>
    <property type="match status" value="1"/>
</dbReference>
<protein>
    <recommendedName>
        <fullName evidence="6">HTH lysR-type domain-containing protein</fullName>
    </recommendedName>
</protein>
<keyword evidence="3" id="KW-0238">DNA-binding</keyword>
<dbReference type="InterPro" id="IPR000847">
    <property type="entry name" value="LysR_HTH_N"/>
</dbReference>
<comment type="similarity">
    <text evidence="1">Belongs to the LysR transcriptional regulatory family.</text>
</comment>
<evidence type="ECO:0000256" key="2">
    <source>
        <dbReference type="ARBA" id="ARBA00023015"/>
    </source>
</evidence>
<evidence type="ECO:0000313" key="8">
    <source>
        <dbReference type="Proteomes" id="UP001500635"/>
    </source>
</evidence>
<keyword evidence="8" id="KW-1185">Reference proteome</keyword>
<accession>A0ABP8J4M2</accession>
<keyword evidence="2" id="KW-0805">Transcription regulation</keyword>
<dbReference type="SUPFAM" id="SSF46785">
    <property type="entry name" value="Winged helix' DNA-binding domain"/>
    <property type="match status" value="1"/>
</dbReference>
<dbReference type="InterPro" id="IPR036388">
    <property type="entry name" value="WH-like_DNA-bd_sf"/>
</dbReference>
<reference evidence="8" key="1">
    <citation type="journal article" date="2019" name="Int. J. Syst. Evol. Microbiol.">
        <title>The Global Catalogue of Microorganisms (GCM) 10K type strain sequencing project: providing services to taxonomists for standard genome sequencing and annotation.</title>
        <authorList>
            <consortium name="The Broad Institute Genomics Platform"/>
            <consortium name="The Broad Institute Genome Sequencing Center for Infectious Disease"/>
            <person name="Wu L."/>
            <person name="Ma J."/>
        </authorList>
    </citation>
    <scope>NUCLEOTIDE SEQUENCE [LARGE SCALE GENOMIC DNA]</scope>
    <source>
        <strain evidence="8">JCM 17688</strain>
    </source>
</reference>